<sequence length="96" mass="11092">MNILLTKPALNQLKMMHFSDSYLPRIDAQISGGCGMGVRYLFTFDQPRKIDTTVTIDNIPIQIDYTTKRYLEDEQVTIDYRDCFEVITALDIGDYC</sequence>
<accession>A0A1H8IVK8</accession>
<dbReference type="RefSeq" id="WP_091494898.1">
    <property type="nucleotide sequence ID" value="NZ_FODJ01000001.1"/>
</dbReference>
<dbReference type="SUPFAM" id="SSF89360">
    <property type="entry name" value="HesB-like domain"/>
    <property type="match status" value="1"/>
</dbReference>
<dbReference type="OrthoDB" id="2874539at2"/>
<reference evidence="1 2" key="1">
    <citation type="submission" date="2016-10" db="EMBL/GenBank/DDBJ databases">
        <authorList>
            <person name="de Groot N.N."/>
        </authorList>
    </citation>
    <scope>NUCLEOTIDE SEQUENCE [LARGE SCALE GENOMIC DNA]</scope>
    <source>
        <strain evidence="1 2">CGMCC 1.10434</strain>
    </source>
</reference>
<dbReference type="STRING" id="872970.SAMN04488134_101732"/>
<evidence type="ECO:0000313" key="1">
    <source>
        <dbReference type="EMBL" id="SEN72185.1"/>
    </source>
</evidence>
<evidence type="ECO:0000313" key="2">
    <source>
        <dbReference type="Proteomes" id="UP000199300"/>
    </source>
</evidence>
<dbReference type="EMBL" id="FODJ01000001">
    <property type="protein sequence ID" value="SEN72185.1"/>
    <property type="molecule type" value="Genomic_DNA"/>
</dbReference>
<dbReference type="AlphaFoldDB" id="A0A1H8IVK8"/>
<proteinExistence type="predicted"/>
<dbReference type="Gene3D" id="2.60.300.12">
    <property type="entry name" value="HesB-like domain"/>
    <property type="match status" value="1"/>
</dbReference>
<gene>
    <name evidence="1" type="ORF">SAMN04488134_101732</name>
</gene>
<dbReference type="Proteomes" id="UP000199300">
    <property type="component" value="Unassembled WGS sequence"/>
</dbReference>
<dbReference type="InterPro" id="IPR035903">
    <property type="entry name" value="HesB-like_dom_sf"/>
</dbReference>
<organism evidence="1 2">
    <name type="scientific">Amphibacillus marinus</name>
    <dbReference type="NCBI Taxonomy" id="872970"/>
    <lineage>
        <taxon>Bacteria</taxon>
        <taxon>Bacillati</taxon>
        <taxon>Bacillota</taxon>
        <taxon>Bacilli</taxon>
        <taxon>Bacillales</taxon>
        <taxon>Bacillaceae</taxon>
        <taxon>Amphibacillus</taxon>
    </lineage>
</organism>
<protein>
    <submittedName>
        <fullName evidence="1">Fe-S cluster assembly iron-binding protein IscA</fullName>
    </submittedName>
</protein>
<name>A0A1H8IVK8_9BACI</name>
<keyword evidence="2" id="KW-1185">Reference proteome</keyword>